<dbReference type="KEGG" id="bmeg:BG04_2128"/>
<proteinExistence type="predicted"/>
<dbReference type="Proteomes" id="UP000031829">
    <property type="component" value="Chromosome"/>
</dbReference>
<reference evidence="1 2" key="1">
    <citation type="journal article" date="2015" name="Genome Announc.">
        <title>Complete genome sequences for 35 biothreat assay-relevant bacillus species.</title>
        <authorList>
            <person name="Johnson S.L."/>
            <person name="Daligault H.E."/>
            <person name="Davenport K.W."/>
            <person name="Jaissle J."/>
            <person name="Frey K.G."/>
            <person name="Ladner J.T."/>
            <person name="Broomall S.M."/>
            <person name="Bishop-Lilly K.A."/>
            <person name="Bruce D.C."/>
            <person name="Gibbons H.S."/>
            <person name="Coyne S.R."/>
            <person name="Lo C.C."/>
            <person name="Meincke L."/>
            <person name="Munk A.C."/>
            <person name="Koroleva G.I."/>
            <person name="Rosenzweig C.N."/>
            <person name="Palacios G.F."/>
            <person name="Redden C.L."/>
            <person name="Minogue T.D."/>
            <person name="Chain P.S."/>
        </authorList>
    </citation>
    <scope>NUCLEOTIDE SEQUENCE [LARGE SCALE GENOMIC DNA]</scope>
    <source>
        <strain evidence="2">ATCC 14581 / DSM 32 / JCM 2506 / NBRC 15308 / NCIMB 9376 / NCTC 10342 / NRRL B-14308 / VKM B-512</strain>
    </source>
</reference>
<evidence type="ECO:0000313" key="1">
    <source>
        <dbReference type="EMBL" id="AJI23187.1"/>
    </source>
</evidence>
<protein>
    <submittedName>
        <fullName evidence="1">YwpF-like family protein</fullName>
    </submittedName>
</protein>
<gene>
    <name evidence="1" type="ORF">BG04_2128</name>
</gene>
<dbReference type="PATRIC" id="fig|592022.4.peg.5099"/>
<sequence length="145" mass="16716">MKTFKLVSFQLVDDQEKRQSVSLTNGLIINKEDGENNWILEAVIDKKWYDEFHVLLKDKQKITVEAKITKETNDPATFIATVASITSIGENRISLLMKGVLKERRLHYAEMLLEDLINQGLSGQDLLQQFKLQLRNRPIKSTSKK</sequence>
<name>A0A0B6APY9_PRIM2</name>
<dbReference type="EMBL" id="CP009920">
    <property type="protein sequence ID" value="AJI23187.1"/>
    <property type="molecule type" value="Genomic_DNA"/>
</dbReference>
<dbReference type="HOGENOM" id="CLU_123099_1_0_9"/>
<dbReference type="InterPro" id="IPR025573">
    <property type="entry name" value="YwpF"/>
</dbReference>
<organism evidence="1 2">
    <name type="scientific">Priestia megaterium (strain ATCC 14581 / DSM 32 / CCUG 1817 / JCM 2506 / NBRC 15308 / NCIMB 9376 / NCTC 10342 / NRRL B-14308 / VKM B-512 / Ford 19)</name>
    <name type="common">Bacillus megaterium</name>
    <dbReference type="NCBI Taxonomy" id="1348623"/>
    <lineage>
        <taxon>Bacteria</taxon>
        <taxon>Bacillati</taxon>
        <taxon>Bacillota</taxon>
        <taxon>Bacilli</taxon>
        <taxon>Bacillales</taxon>
        <taxon>Bacillaceae</taxon>
        <taxon>Priestia</taxon>
    </lineage>
</organism>
<dbReference type="GeneID" id="93645595"/>
<dbReference type="AlphaFoldDB" id="A0A0B6APY9"/>
<accession>A0A0B6APY9</accession>
<dbReference type="RefSeq" id="WP_013085451.1">
    <property type="nucleotide sequence ID" value="NZ_BCVB01000009.1"/>
</dbReference>
<dbReference type="Pfam" id="PF14183">
    <property type="entry name" value="YwpF"/>
    <property type="match status" value="1"/>
</dbReference>
<evidence type="ECO:0000313" key="2">
    <source>
        <dbReference type="Proteomes" id="UP000031829"/>
    </source>
</evidence>